<dbReference type="SUPFAM" id="SSF53335">
    <property type="entry name" value="S-adenosyl-L-methionine-dependent methyltransferases"/>
    <property type="match status" value="1"/>
</dbReference>
<name>A0AAE4BVT5_9BACT</name>
<dbReference type="InterPro" id="IPR041698">
    <property type="entry name" value="Methyltransf_25"/>
</dbReference>
<dbReference type="Pfam" id="PF13649">
    <property type="entry name" value="Methyltransf_25"/>
    <property type="match status" value="1"/>
</dbReference>
<protein>
    <submittedName>
        <fullName evidence="2">SAM-dependent methyltransferase</fullName>
    </submittedName>
</protein>
<dbReference type="RefSeq" id="WP_309943327.1">
    <property type="nucleotide sequence ID" value="NZ_AP025307.1"/>
</dbReference>
<gene>
    <name evidence="2" type="ORF">HNQ88_005110</name>
</gene>
<dbReference type="AlphaFoldDB" id="A0AAE4BVT5"/>
<feature type="domain" description="Methyltransferase" evidence="1">
    <location>
        <begin position="39"/>
        <end position="132"/>
    </location>
</feature>
<organism evidence="2 3">
    <name type="scientific">Aureibacter tunicatorum</name>
    <dbReference type="NCBI Taxonomy" id="866807"/>
    <lineage>
        <taxon>Bacteria</taxon>
        <taxon>Pseudomonadati</taxon>
        <taxon>Bacteroidota</taxon>
        <taxon>Cytophagia</taxon>
        <taxon>Cytophagales</taxon>
        <taxon>Persicobacteraceae</taxon>
        <taxon>Aureibacter</taxon>
    </lineage>
</organism>
<keyword evidence="2" id="KW-0489">Methyltransferase</keyword>
<evidence type="ECO:0000259" key="1">
    <source>
        <dbReference type="Pfam" id="PF13649"/>
    </source>
</evidence>
<proteinExistence type="predicted"/>
<accession>A0AAE4BVT5</accession>
<dbReference type="GO" id="GO:0032259">
    <property type="term" value="P:methylation"/>
    <property type="evidence" value="ECO:0007669"/>
    <property type="project" value="UniProtKB-KW"/>
</dbReference>
<keyword evidence="2" id="KW-0808">Transferase</keyword>
<sequence>MNWSTHNQNTKLMDLPISNTLRYALNWLEEEGNSVGHAIDLGAGSGVDSFGLLEKGWKVTAVDFDANALDLIQKKVEEYGGIDRLNCYSTSFEEMVLPASDLINASFSLPFCKPEAFERVWSIIYASLRSRGVFCGHFFGKEDSWFPNENMIFHDGKDIGRCFEKFDILKIQEINRIGKTLGGKEKHWHVFHIAAVKR</sequence>
<reference evidence="2" key="1">
    <citation type="submission" date="2023-07" db="EMBL/GenBank/DDBJ databases">
        <title>Genomic Encyclopedia of Type Strains, Phase IV (KMG-IV): sequencing the most valuable type-strain genomes for metagenomic binning, comparative biology and taxonomic classification.</title>
        <authorList>
            <person name="Goeker M."/>
        </authorList>
    </citation>
    <scope>NUCLEOTIDE SEQUENCE</scope>
    <source>
        <strain evidence="2">DSM 26174</strain>
    </source>
</reference>
<comment type="caution">
    <text evidence="2">The sequence shown here is derived from an EMBL/GenBank/DDBJ whole genome shotgun (WGS) entry which is preliminary data.</text>
</comment>
<dbReference type="Gene3D" id="3.40.50.150">
    <property type="entry name" value="Vaccinia Virus protein VP39"/>
    <property type="match status" value="1"/>
</dbReference>
<evidence type="ECO:0000313" key="3">
    <source>
        <dbReference type="Proteomes" id="UP001185092"/>
    </source>
</evidence>
<dbReference type="GO" id="GO:0008168">
    <property type="term" value="F:methyltransferase activity"/>
    <property type="evidence" value="ECO:0007669"/>
    <property type="project" value="UniProtKB-KW"/>
</dbReference>
<dbReference type="Proteomes" id="UP001185092">
    <property type="component" value="Unassembled WGS sequence"/>
</dbReference>
<dbReference type="CDD" id="cd02440">
    <property type="entry name" value="AdoMet_MTases"/>
    <property type="match status" value="1"/>
</dbReference>
<evidence type="ECO:0000313" key="2">
    <source>
        <dbReference type="EMBL" id="MDR6242023.1"/>
    </source>
</evidence>
<dbReference type="EMBL" id="JAVDQD010000016">
    <property type="protein sequence ID" value="MDR6242023.1"/>
    <property type="molecule type" value="Genomic_DNA"/>
</dbReference>
<dbReference type="InterPro" id="IPR029063">
    <property type="entry name" value="SAM-dependent_MTases_sf"/>
</dbReference>
<keyword evidence="3" id="KW-1185">Reference proteome</keyword>